<feature type="transmembrane region" description="Helical" evidence="2">
    <location>
        <begin position="169"/>
        <end position="191"/>
    </location>
</feature>
<gene>
    <name evidence="4" type="ORF">AVDCRST_MAG28-3055</name>
</gene>
<feature type="transmembrane region" description="Helical" evidence="2">
    <location>
        <begin position="43"/>
        <end position="65"/>
    </location>
</feature>
<feature type="transmembrane region" description="Helical" evidence="2">
    <location>
        <begin position="72"/>
        <end position="92"/>
    </location>
</feature>
<dbReference type="Gene3D" id="3.40.720.10">
    <property type="entry name" value="Alkaline Phosphatase, subunit A"/>
    <property type="match status" value="1"/>
</dbReference>
<dbReference type="CDD" id="cd16015">
    <property type="entry name" value="LTA_synthase"/>
    <property type="match status" value="1"/>
</dbReference>
<evidence type="ECO:0000256" key="2">
    <source>
        <dbReference type="SAM" id="Phobius"/>
    </source>
</evidence>
<evidence type="ECO:0000256" key="1">
    <source>
        <dbReference type="SAM" id="MobiDB-lite"/>
    </source>
</evidence>
<dbReference type="InterPro" id="IPR017850">
    <property type="entry name" value="Alkaline_phosphatase_core_sf"/>
</dbReference>
<dbReference type="Pfam" id="PF00884">
    <property type="entry name" value="Sulfatase"/>
    <property type="match status" value="1"/>
</dbReference>
<keyword evidence="2" id="KW-0812">Transmembrane</keyword>
<feature type="transmembrane region" description="Helical" evidence="2">
    <location>
        <begin position="7"/>
        <end position="23"/>
    </location>
</feature>
<reference evidence="4" key="1">
    <citation type="submission" date="2020-02" db="EMBL/GenBank/DDBJ databases">
        <authorList>
            <person name="Meier V. D."/>
        </authorList>
    </citation>
    <scope>NUCLEOTIDE SEQUENCE</scope>
    <source>
        <strain evidence="4">AVDCRST_MAG28</strain>
    </source>
</reference>
<dbReference type="EMBL" id="CADCVE010000074">
    <property type="protein sequence ID" value="CAA9459778.1"/>
    <property type="molecule type" value="Genomic_DNA"/>
</dbReference>
<dbReference type="InterPro" id="IPR052701">
    <property type="entry name" value="GAG_Ulvan_Degrading_Sulfatases"/>
</dbReference>
<organism evidence="4">
    <name type="scientific">uncultured Rubrobacteraceae bacterium</name>
    <dbReference type="NCBI Taxonomy" id="349277"/>
    <lineage>
        <taxon>Bacteria</taxon>
        <taxon>Bacillati</taxon>
        <taxon>Actinomycetota</taxon>
        <taxon>Rubrobacteria</taxon>
        <taxon>Rubrobacterales</taxon>
        <taxon>Rubrobacteraceae</taxon>
        <taxon>environmental samples</taxon>
    </lineage>
</organism>
<keyword evidence="2" id="KW-1133">Transmembrane helix</keyword>
<proteinExistence type="predicted"/>
<name>A0A6J4QZN0_9ACTN</name>
<dbReference type="SUPFAM" id="SSF53649">
    <property type="entry name" value="Alkaline phosphatase-like"/>
    <property type="match status" value="1"/>
</dbReference>
<dbReference type="PANTHER" id="PTHR43751">
    <property type="entry name" value="SULFATASE"/>
    <property type="match status" value="1"/>
</dbReference>
<accession>A0A6J4QZN0</accession>
<evidence type="ECO:0000313" key="4">
    <source>
        <dbReference type="EMBL" id="CAA9459778.1"/>
    </source>
</evidence>
<feature type="compositionally biased region" description="Acidic residues" evidence="1">
    <location>
        <begin position="226"/>
        <end position="240"/>
    </location>
</feature>
<keyword evidence="2" id="KW-0472">Membrane</keyword>
<dbReference type="AlphaFoldDB" id="A0A6J4QZN0"/>
<dbReference type="InterPro" id="IPR000917">
    <property type="entry name" value="Sulfatase_N"/>
</dbReference>
<feature type="transmembrane region" description="Helical" evidence="2">
    <location>
        <begin position="130"/>
        <end position="148"/>
    </location>
</feature>
<feature type="region of interest" description="Disordered" evidence="1">
    <location>
        <begin position="215"/>
        <end position="269"/>
    </location>
</feature>
<dbReference type="PANTHER" id="PTHR43751:SF3">
    <property type="entry name" value="SULFATASE N-TERMINAL DOMAIN-CONTAINING PROTEIN"/>
    <property type="match status" value="1"/>
</dbReference>
<evidence type="ECO:0000259" key="3">
    <source>
        <dbReference type="Pfam" id="PF00884"/>
    </source>
</evidence>
<feature type="domain" description="Sulfatase N-terminal" evidence="3">
    <location>
        <begin position="276"/>
        <end position="560"/>
    </location>
</feature>
<protein>
    <recommendedName>
        <fullName evidence="3">Sulfatase N-terminal domain-containing protein</fullName>
    </recommendedName>
</protein>
<sequence>MSRRDWTYLLSLIVPFIAYNLTLKALDVASQPGGPGLGEALGLMWSEVFFNLGYTLFWVGLFAVSRKGFARWVAVFFFHAATMLVVVVTTLAHQHFQQTGATLDYGVIAGWVSRLDGLGLDPFREVSRSVWVILAAALFYAAFGPPLLTRAVGWWRGWLGTSPARTAGVSFLGSLAIFLLALGFGSLSLLVSLEPAGTDTPLARDRFADIISTATEETPAEQASMETEDTSMEAVEEATVGEEATSTGENGPGAGPVAERSAADAVLSPSSRTERRNVVLVHLESTRARSTTPYNEGLKTMPFLGELAKQSLLAERAHVIVARSSKGSTAINCGVEPPHYPGPEFEPGGIPSPCLAGLLKEQGYKTVYFQSVSNAANSYWDDDLARNFGYEEFYSPDTMDTEGFQITNSFGFEEDIMLGPSEGWLRENGDEPFLAQYFTGTGHYGYDCVPNRYGYENFSEDEELDRYHNCLRMLDFFLQNLFDQYKKLGLYEDTIFVMYGDHGEGFREHNGRYMHGDTIYEEGLHVPLIIHDPKRFQGGERSTGLSSQIDVLPTVAEMLGFEVQNGEYPGYSLLHPLPGERVLRANCITDRKCMASIKGDEKYIYHYDELPDEFFDLSKDPLEKDNLADERSKEELDERREDLLTWRQRDDAEYGPVTFEGAPYRGAEE</sequence>